<sequence length="157" mass="17124">MMRMNVEKGVVGCEEKEEVGETEDRGVYEGATPATTRATATATATTTKRPLGDSYLENISHYRRLPTPAFALFGSCTGKSLDKTTLIVGSPPRVLMLIGALRVYDKPIHNTSFNPLNIESMSHYVSSGAIGKHDHGYPQLIQHNVESGKPRTGFTWG</sequence>
<dbReference type="Proteomes" id="UP000000724">
    <property type="component" value="Contig Pc00c22"/>
</dbReference>
<reference evidence="2 3" key="1">
    <citation type="journal article" date="2008" name="Nat. Biotechnol.">
        <title>Genome sequencing and analysis of the filamentous fungus Penicillium chrysogenum.</title>
        <authorList>
            <person name="van den Berg M.A."/>
            <person name="Albang R."/>
            <person name="Albermann K."/>
            <person name="Badger J.H."/>
            <person name="Daran J.-M."/>
            <person name="Driessen A.J.M."/>
            <person name="Garcia-Estrada C."/>
            <person name="Fedorova N.D."/>
            <person name="Harris D.M."/>
            <person name="Heijne W.H.M."/>
            <person name="Joardar V.S."/>
            <person name="Kiel J.A.K.W."/>
            <person name="Kovalchuk A."/>
            <person name="Martin J.F."/>
            <person name="Nierman W.C."/>
            <person name="Nijland J.G."/>
            <person name="Pronk J.T."/>
            <person name="Roubos J.A."/>
            <person name="van der Klei I.J."/>
            <person name="van Peij N.N.M.E."/>
            <person name="Veenhuis M."/>
            <person name="von Doehren H."/>
            <person name="Wagner C."/>
            <person name="Wortman J.R."/>
            <person name="Bovenberg R.A.L."/>
        </authorList>
    </citation>
    <scope>NUCLEOTIDE SEQUENCE [LARGE SCALE GENOMIC DNA]</scope>
    <source>
        <strain evidence="3">ATCC 28089 / DSM 1075 / NRRL 1951 / Wisconsin 54-1255</strain>
    </source>
</reference>
<dbReference type="AlphaFoldDB" id="B6HSY6"/>
<dbReference type="KEGG" id="pcs:N7525_004205"/>
<dbReference type="VEuPathDB" id="FungiDB:PCH_Pc22g21740"/>
<protein>
    <submittedName>
        <fullName evidence="2">Uncharacterized protein</fullName>
    </submittedName>
</protein>
<evidence type="ECO:0000313" key="3">
    <source>
        <dbReference type="Proteomes" id="UP000000724"/>
    </source>
</evidence>
<evidence type="ECO:0000313" key="2">
    <source>
        <dbReference type="EMBL" id="CAP99462.1"/>
    </source>
</evidence>
<keyword evidence="3" id="KW-1185">Reference proteome</keyword>
<name>B6HSY6_PENRW</name>
<accession>B6HSY6</accession>
<proteinExistence type="predicted"/>
<feature type="region of interest" description="Disordered" evidence="1">
    <location>
        <begin position="1"/>
        <end position="25"/>
    </location>
</feature>
<dbReference type="HOGENOM" id="CLU_1678507_0_0_1"/>
<dbReference type="GeneID" id="8308336"/>
<dbReference type="EMBL" id="AM920437">
    <property type="protein sequence ID" value="CAP99462.1"/>
    <property type="molecule type" value="Genomic_DNA"/>
</dbReference>
<organism evidence="2 3">
    <name type="scientific">Penicillium rubens (strain ATCC 28089 / DSM 1075 / NRRL 1951 / Wisconsin 54-1255)</name>
    <name type="common">Penicillium chrysogenum</name>
    <dbReference type="NCBI Taxonomy" id="500485"/>
    <lineage>
        <taxon>Eukaryota</taxon>
        <taxon>Fungi</taxon>
        <taxon>Dikarya</taxon>
        <taxon>Ascomycota</taxon>
        <taxon>Pezizomycotina</taxon>
        <taxon>Eurotiomycetes</taxon>
        <taxon>Eurotiomycetidae</taxon>
        <taxon>Eurotiales</taxon>
        <taxon>Aspergillaceae</taxon>
        <taxon>Penicillium</taxon>
        <taxon>Penicillium chrysogenum species complex</taxon>
    </lineage>
</organism>
<gene>
    <name evidence="2" type="ORF">Pc22g21740</name>
    <name evidence="2" type="ORF">PCH_Pc22g21740</name>
</gene>
<evidence type="ECO:0000256" key="1">
    <source>
        <dbReference type="SAM" id="MobiDB-lite"/>
    </source>
</evidence>